<feature type="signal peptide" evidence="1">
    <location>
        <begin position="1"/>
        <end position="18"/>
    </location>
</feature>
<gene>
    <name evidence="2" type="ORF">IT774_13810</name>
</gene>
<name>A0A7S9DWD0_9ALTE</name>
<dbReference type="EMBL" id="CP064795">
    <property type="protein sequence ID" value="QPG05187.1"/>
    <property type="molecule type" value="Genomic_DNA"/>
</dbReference>
<reference evidence="2 3" key="1">
    <citation type="submission" date="2020-11" db="EMBL/GenBank/DDBJ databases">
        <title>Complete genome sequence for Salinimonas sp. strain G2-b.</title>
        <authorList>
            <person name="Park S.-J."/>
        </authorList>
    </citation>
    <scope>NUCLEOTIDE SEQUENCE [LARGE SCALE GENOMIC DNA]</scope>
    <source>
        <strain evidence="2 3">G2-b</strain>
    </source>
</reference>
<proteinExistence type="predicted"/>
<keyword evidence="1" id="KW-0732">Signal</keyword>
<accession>A0A7S9DWD0</accession>
<organism evidence="2 3">
    <name type="scientific">Salinimonas marina</name>
    <dbReference type="NCBI Taxonomy" id="2785918"/>
    <lineage>
        <taxon>Bacteria</taxon>
        <taxon>Pseudomonadati</taxon>
        <taxon>Pseudomonadota</taxon>
        <taxon>Gammaproteobacteria</taxon>
        <taxon>Alteromonadales</taxon>
        <taxon>Alteromonadaceae</taxon>
        <taxon>Alteromonas/Salinimonas group</taxon>
        <taxon>Salinimonas</taxon>
    </lineage>
</organism>
<evidence type="ECO:0000313" key="2">
    <source>
        <dbReference type="EMBL" id="QPG05187.1"/>
    </source>
</evidence>
<protein>
    <recommendedName>
        <fullName evidence="4">Solute-binding protein family 3/N-terminal domain-containing protein</fullName>
    </recommendedName>
</protein>
<dbReference type="AlphaFoldDB" id="A0A7S9DWD0"/>
<sequence length="297" mass="34437">MKITVWLALLCCCGSAWARSVVYTQSFGGEEYGQYHIEVLNAALQITEKAYPPVGVTPHPVPMSQSRQLASVLKGEADVMWSVTTDTLEQTLLPVRFPLLQGLGGYRVFVIHKNMQPFFQPDCKLVHIKNLQAVQGADWPDYTLLKHHNFTVSSASWTDWYTTMYRSLERGLVDYFPRNVIEVHRDLAFHGSKHLTIEQHHLLIYPSYEYFFVAPDQPQLQQRLLEGLKMLVKNNQLARIFEKYQYHQQAIGLLQQSSRVRHHLDNPGLSYEFTYPFWTRTPDKTIDELNQLQFPVP</sequence>
<dbReference type="RefSeq" id="WP_195810278.1">
    <property type="nucleotide sequence ID" value="NZ_CP064795.1"/>
</dbReference>
<evidence type="ECO:0000256" key="1">
    <source>
        <dbReference type="SAM" id="SignalP"/>
    </source>
</evidence>
<dbReference type="SUPFAM" id="SSF53850">
    <property type="entry name" value="Periplasmic binding protein-like II"/>
    <property type="match status" value="1"/>
</dbReference>
<evidence type="ECO:0008006" key="4">
    <source>
        <dbReference type="Google" id="ProtNLM"/>
    </source>
</evidence>
<feature type="chain" id="PRO_5032833428" description="Solute-binding protein family 3/N-terminal domain-containing protein" evidence="1">
    <location>
        <begin position="19"/>
        <end position="297"/>
    </location>
</feature>
<dbReference type="KEGG" id="smaa:IT774_13810"/>
<dbReference type="Proteomes" id="UP000595095">
    <property type="component" value="Chromosome"/>
</dbReference>
<evidence type="ECO:0000313" key="3">
    <source>
        <dbReference type="Proteomes" id="UP000595095"/>
    </source>
</evidence>
<keyword evidence="3" id="KW-1185">Reference proteome</keyword>